<dbReference type="RefSeq" id="XP_038847651.1">
    <property type="nucleotide sequence ID" value="XM_038991723.1"/>
</dbReference>
<evidence type="ECO:0000259" key="8">
    <source>
        <dbReference type="PROSITE" id="PS50831"/>
    </source>
</evidence>
<reference evidence="10" key="1">
    <citation type="submission" date="2025-08" db="UniProtKB">
        <authorList>
            <consortium name="RefSeq"/>
        </authorList>
    </citation>
    <scope>IDENTIFICATION</scope>
    <source>
        <tissue evidence="10">White muscle</tissue>
    </source>
</reference>
<gene>
    <name evidence="10" type="primary">LOC120046464</name>
</gene>
<evidence type="ECO:0000256" key="4">
    <source>
        <dbReference type="ARBA" id="ARBA00022949"/>
    </source>
</evidence>
<dbReference type="PRINTS" id="PR00499">
    <property type="entry name" value="P67PHOX"/>
</dbReference>
<dbReference type="PROSITE" id="PS50002">
    <property type="entry name" value="SH3"/>
    <property type="match status" value="3"/>
</dbReference>
<dbReference type="FunFam" id="2.30.30.40:FF:000004">
    <property type="entry name" value="Sorbin and SH3 domain-containing protein 1 isoform 2"/>
    <property type="match status" value="1"/>
</dbReference>
<feature type="domain" description="SH3" evidence="7">
    <location>
        <begin position="657"/>
        <end position="718"/>
    </location>
</feature>
<name>A0A8U0UDA0_SALNM</name>
<feature type="compositionally biased region" description="Basic and acidic residues" evidence="6">
    <location>
        <begin position="225"/>
        <end position="236"/>
    </location>
</feature>
<keyword evidence="3" id="KW-0677">Repeat</keyword>
<dbReference type="PANTHER" id="PTHR14167:SF64">
    <property type="entry name" value="SORBIN AND SH3 DOMAIN-CONTAINING PROTEIN 1"/>
    <property type="match status" value="1"/>
</dbReference>
<dbReference type="InterPro" id="IPR003127">
    <property type="entry name" value="SoHo_dom"/>
</dbReference>
<evidence type="ECO:0000256" key="3">
    <source>
        <dbReference type="ARBA" id="ARBA00022737"/>
    </source>
</evidence>
<feature type="compositionally biased region" description="Basic and acidic residues" evidence="6">
    <location>
        <begin position="134"/>
        <end position="145"/>
    </location>
</feature>
<evidence type="ECO:0000313" key="10">
    <source>
        <dbReference type="RefSeq" id="XP_038847651.1"/>
    </source>
</evidence>
<evidence type="ECO:0000256" key="6">
    <source>
        <dbReference type="SAM" id="MobiDB-lite"/>
    </source>
</evidence>
<sequence length="718" mass="80373">MKGSPDLIPAAELDPTRVCKGKGVVTLRATLVHIDDEDCVSKESNVETAPGSWIGQINGDSSLTGLAEGCFHDITADLPTVNRTQPQGSSPVSTEEHQFLAFDIQSHITSTKAPSAYPSTTKTVNPTIVLLQHNRDPTPERDKLSDPGPVVGAEREQSQHPDMDGKRMRFSQSPVLGPLNQPNLPVRNTEKSKDWYKNMFKQIHRIPDDGPSPYGFVEDVKGVPRSKSAAEVDHRSSMPVPTRSSSLFPSKRNEWEPPDKKVDTRKYRAEPKSIFEYEPGKSSVLKLERKSAPSFSPLETPAELQQYSGCKAGHSEVEKDEGSSSSEPAAPECDRHVYKSVLEGGDIPLQGLRAINKRHASTSSKDSDSLTQGDLGDGLDEVVRRRHGDKEKILEEQRRLKREQEEADTASRRHTGIVPTHHQFITNERFGDLLNININDADKRKSGSERTPALARFDFRAETLKELPFQKGDIVYIIRQVDNNWFEGEHHGRVGIFPRSYVELLPPTEKAQPKKSAPVQVLEYGEAIARFNFTGDTVVEMSFRKGERIILIRRVDENWYEGKVSGTNRQGIFPVTYIEVHKRPRVKNGLDYPDPPIGQSPHRSLNASPQLVKNDSDYHGRTSRSPVMLFDIQDNNMNANSFTQPQSHSSSPEPSRLSCGIFQALYSYVPQNEDELELQEGDLVSVMEKCDDGWFVGTSKRTKQFGTFPGNYVKEVNL</sequence>
<accession>A0A8U0UDA0</accession>
<dbReference type="PROSITE" id="PS50831">
    <property type="entry name" value="SOHO"/>
    <property type="match status" value="1"/>
</dbReference>
<feature type="domain" description="SoHo" evidence="8">
    <location>
        <begin position="167"/>
        <end position="233"/>
    </location>
</feature>
<dbReference type="InterPro" id="IPR036028">
    <property type="entry name" value="SH3-like_dom_sf"/>
</dbReference>
<dbReference type="GO" id="GO:0031589">
    <property type="term" value="P:cell-substrate adhesion"/>
    <property type="evidence" value="ECO:0007669"/>
    <property type="project" value="TreeGrafter"/>
</dbReference>
<proteinExistence type="predicted"/>
<dbReference type="InterPro" id="IPR001452">
    <property type="entry name" value="SH3_domain"/>
</dbReference>
<feature type="compositionally biased region" description="Basic and acidic residues" evidence="6">
    <location>
        <begin position="251"/>
        <end position="279"/>
    </location>
</feature>
<feature type="compositionally biased region" description="Basic and acidic residues" evidence="6">
    <location>
        <begin position="313"/>
        <end position="322"/>
    </location>
</feature>
<dbReference type="InterPro" id="IPR050384">
    <property type="entry name" value="Endophilin_SH3RF"/>
</dbReference>
<feature type="domain" description="SH3" evidence="7">
    <location>
        <begin position="448"/>
        <end position="507"/>
    </location>
</feature>
<feature type="region of interest" description="Disordered" evidence="6">
    <location>
        <begin position="225"/>
        <end position="331"/>
    </location>
</feature>
<dbReference type="CDD" id="cd11780">
    <property type="entry name" value="SH3_Sorbs_3"/>
    <property type="match status" value="1"/>
</dbReference>
<feature type="compositionally biased region" description="Polar residues" evidence="6">
    <location>
        <begin position="601"/>
        <end position="613"/>
    </location>
</feature>
<dbReference type="PANTHER" id="PTHR14167">
    <property type="entry name" value="SH3 DOMAIN-CONTAINING"/>
    <property type="match status" value="1"/>
</dbReference>
<comment type="subcellular location">
    <subcellularLocation>
        <location evidence="1">Cell junction</location>
    </subcellularLocation>
</comment>
<dbReference type="SMART" id="SM00459">
    <property type="entry name" value="Sorb"/>
    <property type="match status" value="1"/>
</dbReference>
<dbReference type="SMART" id="SM00326">
    <property type="entry name" value="SH3"/>
    <property type="match status" value="3"/>
</dbReference>
<dbReference type="GO" id="GO:0005634">
    <property type="term" value="C:nucleus"/>
    <property type="evidence" value="ECO:0007669"/>
    <property type="project" value="TreeGrafter"/>
</dbReference>
<dbReference type="PRINTS" id="PR00452">
    <property type="entry name" value="SH3DOMAIN"/>
</dbReference>
<evidence type="ECO:0000259" key="7">
    <source>
        <dbReference type="PROSITE" id="PS50002"/>
    </source>
</evidence>
<dbReference type="Pfam" id="PF14604">
    <property type="entry name" value="SH3_9"/>
    <property type="match status" value="2"/>
</dbReference>
<evidence type="ECO:0000256" key="1">
    <source>
        <dbReference type="ARBA" id="ARBA00004282"/>
    </source>
</evidence>
<dbReference type="GeneID" id="120046464"/>
<keyword evidence="4" id="KW-0965">Cell junction</keyword>
<evidence type="ECO:0000313" key="9">
    <source>
        <dbReference type="Proteomes" id="UP000808372"/>
    </source>
</evidence>
<feature type="region of interest" description="Disordered" evidence="6">
    <location>
        <begin position="586"/>
        <end position="620"/>
    </location>
</feature>
<dbReference type="Pfam" id="PF00018">
    <property type="entry name" value="SH3_1"/>
    <property type="match status" value="1"/>
</dbReference>
<feature type="domain" description="SH3" evidence="7">
    <location>
        <begin position="522"/>
        <end position="583"/>
    </location>
</feature>
<keyword evidence="9" id="KW-1185">Reference proteome</keyword>
<dbReference type="AlphaFoldDB" id="A0A8U0UDA0"/>
<dbReference type="FunFam" id="2.30.30.40:FF:000001">
    <property type="entry name" value="Sorbin and SH3 domain-containing protein 1 isoform 2"/>
    <property type="match status" value="1"/>
</dbReference>
<dbReference type="Proteomes" id="UP000808372">
    <property type="component" value="Chromosome 4"/>
</dbReference>
<dbReference type="Pfam" id="PF02208">
    <property type="entry name" value="Sorb"/>
    <property type="match status" value="1"/>
</dbReference>
<feature type="compositionally biased region" description="Basic and acidic residues" evidence="6">
    <location>
        <begin position="153"/>
        <end position="167"/>
    </location>
</feature>
<dbReference type="Gene3D" id="2.30.30.40">
    <property type="entry name" value="SH3 Domains"/>
    <property type="match status" value="3"/>
</dbReference>
<evidence type="ECO:0000256" key="2">
    <source>
        <dbReference type="ARBA" id="ARBA00022443"/>
    </source>
</evidence>
<dbReference type="GO" id="GO:0030055">
    <property type="term" value="C:cell-substrate junction"/>
    <property type="evidence" value="ECO:0007669"/>
    <property type="project" value="TreeGrafter"/>
</dbReference>
<keyword evidence="2 5" id="KW-0728">SH3 domain</keyword>
<organism evidence="9 10">
    <name type="scientific">Salvelinus namaycush</name>
    <name type="common">Lake trout</name>
    <name type="synonym">Salmo namaycush</name>
    <dbReference type="NCBI Taxonomy" id="8040"/>
    <lineage>
        <taxon>Eukaryota</taxon>
        <taxon>Metazoa</taxon>
        <taxon>Chordata</taxon>
        <taxon>Craniata</taxon>
        <taxon>Vertebrata</taxon>
        <taxon>Euteleostomi</taxon>
        <taxon>Actinopterygii</taxon>
        <taxon>Neopterygii</taxon>
        <taxon>Teleostei</taxon>
        <taxon>Protacanthopterygii</taxon>
        <taxon>Salmoniformes</taxon>
        <taxon>Salmonidae</taxon>
        <taxon>Salmoninae</taxon>
        <taxon>Salvelinus</taxon>
    </lineage>
</organism>
<feature type="region of interest" description="Disordered" evidence="6">
    <location>
        <begin position="134"/>
        <end position="167"/>
    </location>
</feature>
<dbReference type="GO" id="GO:0005737">
    <property type="term" value="C:cytoplasm"/>
    <property type="evidence" value="ECO:0007669"/>
    <property type="project" value="TreeGrafter"/>
</dbReference>
<dbReference type="SUPFAM" id="SSF50044">
    <property type="entry name" value="SH3-domain"/>
    <property type="match status" value="3"/>
</dbReference>
<protein>
    <submittedName>
        <fullName evidence="10">Sorbin and SH3 domain-containing protein 1-like isoform X2</fullName>
    </submittedName>
</protein>
<evidence type="ECO:0000256" key="5">
    <source>
        <dbReference type="PROSITE-ProRule" id="PRU00192"/>
    </source>
</evidence>